<feature type="domain" description="M23ase beta-sheet core" evidence="2">
    <location>
        <begin position="179"/>
        <end position="242"/>
    </location>
</feature>
<sequence length="276" mass="29806">MPASVLAPPPRLPVVLARLRMPLMWAGTLALVLGGWAGLPWWARILLFLPGLAVYLRVGRVAAEPRTVAPPVRGRWMALGSPADGVPSQGTHAYGQTYALLLVAEPPADEGRERPDIGWRPLTRPPEDFPGFGAPVYAPADGRVVRVHDRSGDHRSRNSWPMLLGLIAETSLRELRGPAGLLGNHVVIELDGTGYALLAHLKRGSAVVSPGMAVRAGDPVARCGSSGALTEPLVHFQLMDHRWPLFAAGLPFRWDGAAVDGRLRDGVPESWRPFRV</sequence>
<dbReference type="InterPro" id="IPR016047">
    <property type="entry name" value="M23ase_b-sheet_dom"/>
</dbReference>
<keyword evidence="1" id="KW-1133">Transmembrane helix</keyword>
<gene>
    <name evidence="3" type="ORF">CLV63_101284</name>
</gene>
<keyword evidence="4" id="KW-1185">Reference proteome</keyword>
<dbReference type="SUPFAM" id="SSF51261">
    <property type="entry name" value="Duplicated hybrid motif"/>
    <property type="match status" value="1"/>
</dbReference>
<dbReference type="OrthoDB" id="9809488at2"/>
<dbReference type="PANTHER" id="PTHR21666">
    <property type="entry name" value="PEPTIDASE-RELATED"/>
    <property type="match status" value="1"/>
</dbReference>
<keyword evidence="1" id="KW-0472">Membrane</keyword>
<feature type="transmembrane region" description="Helical" evidence="1">
    <location>
        <begin position="21"/>
        <end position="39"/>
    </location>
</feature>
<dbReference type="PANTHER" id="PTHR21666:SF270">
    <property type="entry name" value="MUREIN HYDROLASE ACTIVATOR ENVC"/>
    <property type="match status" value="1"/>
</dbReference>
<keyword evidence="1" id="KW-0812">Transmembrane</keyword>
<evidence type="ECO:0000256" key="1">
    <source>
        <dbReference type="SAM" id="Phobius"/>
    </source>
</evidence>
<protein>
    <submittedName>
        <fullName evidence="3">Peptidase M23-like protein</fullName>
    </submittedName>
</protein>
<dbReference type="InterPro" id="IPR011055">
    <property type="entry name" value="Dup_hybrid_motif"/>
</dbReference>
<dbReference type="GO" id="GO:0004222">
    <property type="term" value="F:metalloendopeptidase activity"/>
    <property type="evidence" value="ECO:0007669"/>
    <property type="project" value="TreeGrafter"/>
</dbReference>
<dbReference type="RefSeq" id="WP_106580991.1">
    <property type="nucleotide sequence ID" value="NZ_PYGA01000001.1"/>
</dbReference>
<accession>A0A2P8DUA8</accession>
<dbReference type="AlphaFoldDB" id="A0A2P8DUA8"/>
<organism evidence="3 4">
    <name type="scientific">Murinocardiopsis flavida</name>
    <dbReference type="NCBI Taxonomy" id="645275"/>
    <lineage>
        <taxon>Bacteria</taxon>
        <taxon>Bacillati</taxon>
        <taxon>Actinomycetota</taxon>
        <taxon>Actinomycetes</taxon>
        <taxon>Streptosporangiales</taxon>
        <taxon>Nocardiopsidaceae</taxon>
        <taxon>Murinocardiopsis</taxon>
    </lineage>
</organism>
<evidence type="ECO:0000259" key="2">
    <source>
        <dbReference type="Pfam" id="PF01551"/>
    </source>
</evidence>
<evidence type="ECO:0000313" key="3">
    <source>
        <dbReference type="EMBL" id="PSL00806.1"/>
    </source>
</evidence>
<name>A0A2P8DUA8_9ACTN</name>
<evidence type="ECO:0000313" key="4">
    <source>
        <dbReference type="Proteomes" id="UP000240542"/>
    </source>
</evidence>
<dbReference type="Gene3D" id="2.70.70.10">
    <property type="entry name" value="Glucose Permease (Domain IIA)"/>
    <property type="match status" value="1"/>
</dbReference>
<dbReference type="CDD" id="cd12797">
    <property type="entry name" value="M23_peptidase"/>
    <property type="match status" value="1"/>
</dbReference>
<comment type="caution">
    <text evidence="3">The sequence shown here is derived from an EMBL/GenBank/DDBJ whole genome shotgun (WGS) entry which is preliminary data.</text>
</comment>
<proteinExistence type="predicted"/>
<dbReference type="InterPro" id="IPR050570">
    <property type="entry name" value="Cell_wall_metabolism_enzyme"/>
</dbReference>
<dbReference type="EMBL" id="PYGA01000001">
    <property type="protein sequence ID" value="PSL00806.1"/>
    <property type="molecule type" value="Genomic_DNA"/>
</dbReference>
<dbReference type="Pfam" id="PF01551">
    <property type="entry name" value="Peptidase_M23"/>
    <property type="match status" value="1"/>
</dbReference>
<reference evidence="3 4" key="1">
    <citation type="submission" date="2018-03" db="EMBL/GenBank/DDBJ databases">
        <title>Genomic Encyclopedia of Archaeal and Bacterial Type Strains, Phase II (KMG-II): from individual species to whole genera.</title>
        <authorList>
            <person name="Goeker M."/>
        </authorList>
    </citation>
    <scope>NUCLEOTIDE SEQUENCE [LARGE SCALE GENOMIC DNA]</scope>
    <source>
        <strain evidence="3 4">DSM 45312</strain>
    </source>
</reference>
<dbReference type="Proteomes" id="UP000240542">
    <property type="component" value="Unassembled WGS sequence"/>
</dbReference>